<dbReference type="GO" id="GO:0098505">
    <property type="term" value="F:G-rich strand telomeric DNA binding"/>
    <property type="evidence" value="ECO:0007669"/>
    <property type="project" value="TreeGrafter"/>
</dbReference>
<dbReference type="PANTHER" id="PTHR46734">
    <property type="entry name" value="TELOMERIC REPEAT-BINDING FACTOR 1 TERF1"/>
    <property type="match status" value="1"/>
</dbReference>
<accession>A0AAW1EYN7</accession>
<evidence type="ECO:0000313" key="6">
    <source>
        <dbReference type="Proteomes" id="UP001488805"/>
    </source>
</evidence>
<organism evidence="5 6">
    <name type="scientific">Zoarces viviparus</name>
    <name type="common">Viviparous eelpout</name>
    <name type="synonym">Blennius viviparus</name>
    <dbReference type="NCBI Taxonomy" id="48416"/>
    <lineage>
        <taxon>Eukaryota</taxon>
        <taxon>Metazoa</taxon>
        <taxon>Chordata</taxon>
        <taxon>Craniata</taxon>
        <taxon>Vertebrata</taxon>
        <taxon>Euteleostomi</taxon>
        <taxon>Actinopterygii</taxon>
        <taxon>Neopterygii</taxon>
        <taxon>Teleostei</taxon>
        <taxon>Neoteleostei</taxon>
        <taxon>Acanthomorphata</taxon>
        <taxon>Eupercaria</taxon>
        <taxon>Perciformes</taxon>
        <taxon>Cottioidei</taxon>
        <taxon>Zoarcales</taxon>
        <taxon>Zoarcidae</taxon>
        <taxon>Zoarcinae</taxon>
        <taxon>Zoarces</taxon>
    </lineage>
</organism>
<comment type="caution">
    <text evidence="5">The sequence shown here is derived from an EMBL/GenBank/DDBJ whole genome shotgun (WGS) entry which is preliminary data.</text>
</comment>
<dbReference type="InterPro" id="IPR017357">
    <property type="entry name" value="TERF1/2"/>
</dbReference>
<dbReference type="CDD" id="cd11660">
    <property type="entry name" value="SANT_TRF"/>
    <property type="match status" value="1"/>
</dbReference>
<dbReference type="SUPFAM" id="SSF46689">
    <property type="entry name" value="Homeodomain-like"/>
    <property type="match status" value="1"/>
</dbReference>
<dbReference type="InterPro" id="IPR052450">
    <property type="entry name" value="TRBD-Containing_Protein"/>
</dbReference>
<dbReference type="GO" id="GO:0008301">
    <property type="term" value="F:DNA binding, bending"/>
    <property type="evidence" value="ECO:0007669"/>
    <property type="project" value="TreeGrafter"/>
</dbReference>
<dbReference type="GO" id="GO:0008156">
    <property type="term" value="P:negative regulation of DNA replication"/>
    <property type="evidence" value="ECO:0007669"/>
    <property type="project" value="TreeGrafter"/>
</dbReference>
<evidence type="ECO:0008006" key="7">
    <source>
        <dbReference type="Google" id="ProtNLM"/>
    </source>
</evidence>
<dbReference type="InterPro" id="IPR036507">
    <property type="entry name" value="Telomere_rpt-bd_fac_dimer_sf"/>
</dbReference>
<evidence type="ECO:0000313" key="5">
    <source>
        <dbReference type="EMBL" id="KAK9527804.1"/>
    </source>
</evidence>
<evidence type="ECO:0000256" key="1">
    <source>
        <dbReference type="ARBA" id="ARBA00023242"/>
    </source>
</evidence>
<evidence type="ECO:0000259" key="4">
    <source>
        <dbReference type="PROSITE" id="PS51294"/>
    </source>
</evidence>
<evidence type="ECO:0000256" key="2">
    <source>
        <dbReference type="SAM" id="MobiDB-lite"/>
    </source>
</evidence>
<dbReference type="GO" id="GO:0003691">
    <property type="term" value="F:double-stranded telomeric DNA binding"/>
    <property type="evidence" value="ECO:0007669"/>
    <property type="project" value="TreeGrafter"/>
</dbReference>
<keyword evidence="6" id="KW-1185">Reference proteome</keyword>
<dbReference type="PANTHER" id="PTHR46734:SF1">
    <property type="entry name" value="TELOMERIC REPEAT-BINDING FACTOR 1"/>
    <property type="match status" value="1"/>
</dbReference>
<dbReference type="InterPro" id="IPR017930">
    <property type="entry name" value="Myb_dom"/>
</dbReference>
<dbReference type="GO" id="GO:0003720">
    <property type="term" value="F:telomerase activity"/>
    <property type="evidence" value="ECO:0007669"/>
    <property type="project" value="TreeGrafter"/>
</dbReference>
<proteinExistence type="predicted"/>
<feature type="domain" description="HTH myb-type" evidence="4">
    <location>
        <begin position="225"/>
        <end position="282"/>
    </location>
</feature>
<dbReference type="EMBL" id="JBCEZU010000112">
    <property type="protein sequence ID" value="KAK9527804.1"/>
    <property type="molecule type" value="Genomic_DNA"/>
</dbReference>
<dbReference type="PROSITE" id="PS50090">
    <property type="entry name" value="MYB_LIKE"/>
    <property type="match status" value="1"/>
</dbReference>
<dbReference type="Pfam" id="PF00249">
    <property type="entry name" value="Myb_DNA-binding"/>
    <property type="match status" value="1"/>
</dbReference>
<evidence type="ECO:0000259" key="3">
    <source>
        <dbReference type="PROSITE" id="PS50090"/>
    </source>
</evidence>
<feature type="compositionally biased region" description="Basic and acidic residues" evidence="2">
    <location>
        <begin position="156"/>
        <end position="165"/>
    </location>
</feature>
<dbReference type="GO" id="GO:0007004">
    <property type="term" value="P:telomere maintenance via telomerase"/>
    <property type="evidence" value="ECO:0007669"/>
    <property type="project" value="TreeGrafter"/>
</dbReference>
<feature type="domain" description="Myb-like" evidence="3">
    <location>
        <begin position="225"/>
        <end position="278"/>
    </location>
</feature>
<gene>
    <name evidence="5" type="ORF">VZT92_014333</name>
</gene>
<keyword evidence="1" id="KW-0539">Nucleus</keyword>
<dbReference type="GO" id="GO:0071532">
    <property type="term" value="F:ankyrin repeat binding"/>
    <property type="evidence" value="ECO:0007669"/>
    <property type="project" value="TreeGrafter"/>
</dbReference>
<dbReference type="AlphaFoldDB" id="A0AAW1EYN7"/>
<sequence>MHGNQLDDLFEEEDHVMPLMSAAKIWSDLEDSVEDESLFKNITHLLLVQSVAVCLEKGKRSSASSALKWFENNHEFPQNMMVKLSTIVTQKETYHPFLMSFSYSRLLETIKSYLDAYLEKNPSDYILKEATKMVQSSDNTEGLEDVMTQDSSLSEEANKSTENRKEKKKKAACLRTKRKLLSTKISDMWQTDSSRKPLVSLKRIPRDGLSELASAKSMDTSKIEKTRKPHQKWTYELDQYLKVGVRRHGQGNWSRILMDFDFDGRTGIMLKDRWRVLLKTDKVG</sequence>
<protein>
    <recommendedName>
        <fullName evidence="7">Telomeric repeat-binding factor</fullName>
    </recommendedName>
</protein>
<dbReference type="PIRSF" id="PIRSF038016">
    <property type="entry name" value="Telomere_bd-1_Pin2"/>
    <property type="match status" value="1"/>
</dbReference>
<feature type="region of interest" description="Disordered" evidence="2">
    <location>
        <begin position="137"/>
        <end position="171"/>
    </location>
</feature>
<dbReference type="InterPro" id="IPR001005">
    <property type="entry name" value="SANT/Myb"/>
</dbReference>
<dbReference type="SUPFAM" id="SSF63600">
    <property type="entry name" value="Telomeric repeat binding factor (TRF) dimerisation domain"/>
    <property type="match status" value="1"/>
</dbReference>
<dbReference type="Proteomes" id="UP001488805">
    <property type="component" value="Unassembled WGS sequence"/>
</dbReference>
<name>A0AAW1EYN7_ZOAVI</name>
<dbReference type="InterPro" id="IPR009057">
    <property type="entry name" value="Homeodomain-like_sf"/>
</dbReference>
<dbReference type="PROSITE" id="PS51294">
    <property type="entry name" value="HTH_MYB"/>
    <property type="match status" value="1"/>
</dbReference>
<dbReference type="GO" id="GO:0008017">
    <property type="term" value="F:microtubule binding"/>
    <property type="evidence" value="ECO:0007669"/>
    <property type="project" value="TreeGrafter"/>
</dbReference>
<dbReference type="GO" id="GO:0000783">
    <property type="term" value="C:nuclear telomere cap complex"/>
    <property type="evidence" value="ECO:0007669"/>
    <property type="project" value="TreeGrafter"/>
</dbReference>
<dbReference type="GO" id="GO:1905839">
    <property type="term" value="P:negative regulation of telomeric D-loop disassembly"/>
    <property type="evidence" value="ECO:0007669"/>
    <property type="project" value="TreeGrafter"/>
</dbReference>
<dbReference type="SMART" id="SM00717">
    <property type="entry name" value="SANT"/>
    <property type="match status" value="1"/>
</dbReference>
<dbReference type="Gene3D" id="1.25.40.210">
    <property type="entry name" value="Telomere repeat-binding factor, dimerisation domain"/>
    <property type="match status" value="1"/>
</dbReference>
<reference evidence="5 6" key="1">
    <citation type="journal article" date="2024" name="Genome Biol. Evol.">
        <title>Chromosome-level genome assembly of the viviparous eelpout Zoarces viviparus.</title>
        <authorList>
            <person name="Fuhrmann N."/>
            <person name="Brasseur M.V."/>
            <person name="Bakowski C.E."/>
            <person name="Podsiadlowski L."/>
            <person name="Prost S."/>
            <person name="Krehenwinkel H."/>
            <person name="Mayer C."/>
        </authorList>
    </citation>
    <scope>NUCLEOTIDE SEQUENCE [LARGE SCALE GENOMIC DNA]</scope>
    <source>
        <strain evidence="5">NO-MEL_2022_Ind0_liver</strain>
    </source>
</reference>
<dbReference type="Gene3D" id="1.10.10.60">
    <property type="entry name" value="Homeodomain-like"/>
    <property type="match status" value="1"/>
</dbReference>